<reference evidence="5 6" key="1">
    <citation type="submission" date="2024-08" db="EMBL/GenBank/DDBJ databases">
        <authorList>
            <person name="Lu H."/>
        </authorList>
    </citation>
    <scope>NUCLEOTIDE SEQUENCE [LARGE SCALE GENOMIC DNA]</scope>
    <source>
        <strain evidence="5 6">BYS180W</strain>
    </source>
</reference>
<dbReference type="InterPro" id="IPR035965">
    <property type="entry name" value="PAS-like_dom_sf"/>
</dbReference>
<evidence type="ECO:0000256" key="2">
    <source>
        <dbReference type="ARBA" id="ARBA00012438"/>
    </source>
</evidence>
<dbReference type="SUPFAM" id="SSF47384">
    <property type="entry name" value="Homodimeric domain of signal transducing histidine kinase"/>
    <property type="match status" value="1"/>
</dbReference>
<evidence type="ECO:0000256" key="3">
    <source>
        <dbReference type="SAM" id="Phobius"/>
    </source>
</evidence>
<proteinExistence type="predicted"/>
<dbReference type="RefSeq" id="WP_394460437.1">
    <property type="nucleotide sequence ID" value="NZ_JBIGHZ010000003.1"/>
</dbReference>
<evidence type="ECO:0000313" key="5">
    <source>
        <dbReference type="EMBL" id="MFG6448319.1"/>
    </source>
</evidence>
<dbReference type="PRINTS" id="PR00344">
    <property type="entry name" value="BCTRLSENSOR"/>
</dbReference>
<keyword evidence="5" id="KW-0418">Kinase</keyword>
<keyword evidence="3" id="KW-1133">Transmembrane helix</keyword>
<dbReference type="PROSITE" id="PS51257">
    <property type="entry name" value="PROKAR_LIPOPROTEIN"/>
    <property type="match status" value="1"/>
</dbReference>
<dbReference type="Gene3D" id="3.30.565.10">
    <property type="entry name" value="Histidine kinase-like ATPase, C-terminal domain"/>
    <property type="match status" value="1"/>
</dbReference>
<keyword evidence="6" id="KW-1185">Reference proteome</keyword>
<organism evidence="5 6">
    <name type="scientific">Roseateles rivi</name>
    <dbReference type="NCBI Taxonomy" id="3299028"/>
    <lineage>
        <taxon>Bacteria</taxon>
        <taxon>Pseudomonadati</taxon>
        <taxon>Pseudomonadota</taxon>
        <taxon>Betaproteobacteria</taxon>
        <taxon>Burkholderiales</taxon>
        <taxon>Sphaerotilaceae</taxon>
        <taxon>Roseateles</taxon>
    </lineage>
</organism>
<dbReference type="PANTHER" id="PTHR43065">
    <property type="entry name" value="SENSOR HISTIDINE KINASE"/>
    <property type="match status" value="1"/>
</dbReference>
<dbReference type="CDD" id="cd00075">
    <property type="entry name" value="HATPase"/>
    <property type="match status" value="1"/>
</dbReference>
<feature type="transmembrane region" description="Helical" evidence="3">
    <location>
        <begin position="45"/>
        <end position="71"/>
    </location>
</feature>
<dbReference type="InterPro" id="IPR004358">
    <property type="entry name" value="Sig_transdc_His_kin-like_C"/>
</dbReference>
<name>A0ABW7FVG7_9BURK</name>
<dbReference type="InterPro" id="IPR003594">
    <property type="entry name" value="HATPase_dom"/>
</dbReference>
<keyword evidence="3" id="KW-0472">Membrane</keyword>
<accession>A0ABW7FVG7</accession>
<evidence type="ECO:0000313" key="6">
    <source>
        <dbReference type="Proteomes" id="UP001606099"/>
    </source>
</evidence>
<comment type="caution">
    <text evidence="5">The sequence shown here is derived from an EMBL/GenBank/DDBJ whole genome shotgun (WGS) entry which is preliminary data.</text>
</comment>
<comment type="catalytic activity">
    <reaction evidence="1">
        <text>ATP + protein L-histidine = ADP + protein N-phospho-L-histidine.</text>
        <dbReference type="EC" id="2.7.13.3"/>
    </reaction>
</comment>
<dbReference type="InterPro" id="IPR036097">
    <property type="entry name" value="HisK_dim/P_sf"/>
</dbReference>
<dbReference type="InterPro" id="IPR005467">
    <property type="entry name" value="His_kinase_dom"/>
</dbReference>
<feature type="domain" description="Histidine kinase" evidence="4">
    <location>
        <begin position="254"/>
        <end position="454"/>
    </location>
</feature>
<feature type="transmembrane region" description="Helical" evidence="3">
    <location>
        <begin position="12"/>
        <end position="33"/>
    </location>
</feature>
<dbReference type="GO" id="GO:0016301">
    <property type="term" value="F:kinase activity"/>
    <property type="evidence" value="ECO:0007669"/>
    <property type="project" value="UniProtKB-KW"/>
</dbReference>
<dbReference type="PROSITE" id="PS50109">
    <property type="entry name" value="HIS_KIN"/>
    <property type="match status" value="1"/>
</dbReference>
<evidence type="ECO:0000256" key="1">
    <source>
        <dbReference type="ARBA" id="ARBA00000085"/>
    </source>
</evidence>
<dbReference type="SUPFAM" id="SSF55785">
    <property type="entry name" value="PYP-like sensor domain (PAS domain)"/>
    <property type="match status" value="1"/>
</dbReference>
<dbReference type="InterPro" id="IPR036890">
    <property type="entry name" value="HATPase_C_sf"/>
</dbReference>
<dbReference type="SMART" id="SM00387">
    <property type="entry name" value="HATPase_c"/>
    <property type="match status" value="1"/>
</dbReference>
<gene>
    <name evidence="5" type="ORF">ACG0Z6_08675</name>
</gene>
<dbReference type="EC" id="2.7.13.3" evidence="2"/>
<protein>
    <recommendedName>
        <fullName evidence="2">histidine kinase</fullName>
        <ecNumber evidence="2">2.7.13.3</ecNumber>
    </recommendedName>
</protein>
<dbReference type="PANTHER" id="PTHR43065:SF51">
    <property type="entry name" value="HISTIDINE KINASE"/>
    <property type="match status" value="1"/>
</dbReference>
<dbReference type="SUPFAM" id="SSF55874">
    <property type="entry name" value="ATPase domain of HSP90 chaperone/DNA topoisomerase II/histidine kinase"/>
    <property type="match status" value="1"/>
</dbReference>
<dbReference type="EMBL" id="JBIGHZ010000003">
    <property type="protein sequence ID" value="MFG6448319.1"/>
    <property type="molecule type" value="Genomic_DNA"/>
</dbReference>
<sequence>MRTPTLQLHLSLSHLLMGACALGMHAALTLWPLPWLEQALGLARWPFAGSAAALALTLLLLWPLSALMAWWHGAPLARLLRALQGTVLRYRDGDFSSTLATHTAGACTELQALLQAHNALGHTLREQRQQLAQRELLLDAVVQNTPVALLLLDAQDRVAWSNLAARQLLGQGRALQGLDLNAVQALCPPALAQALQSGSNGLFCTTQEGVQEHYHLWQQHFLLLGSPHRLYLLRRMTRELSRQEVAAWKRVIRTLSHELNNSLAPISSLAHSATELLARGQTERTAQLLASIGQRATHLHQFLAAYAQFAKLPAPQIQAVQWQPWLTRLAALMPFDLQGPAPSSPGHFDPAQLEQALINLLKNAHEAGSPPEQVQLRLQQDSQRLQLCVSDRGCGMNPTVLDQALLPFYSTKRSGTGLGLALAREIAEAHGGHIQLRQRSNGGLSVTISLPAGGVAA</sequence>
<dbReference type="Proteomes" id="UP001606099">
    <property type="component" value="Unassembled WGS sequence"/>
</dbReference>
<keyword evidence="3" id="KW-0812">Transmembrane</keyword>
<evidence type="ECO:0000259" key="4">
    <source>
        <dbReference type="PROSITE" id="PS50109"/>
    </source>
</evidence>
<dbReference type="Gene3D" id="3.30.450.20">
    <property type="entry name" value="PAS domain"/>
    <property type="match status" value="1"/>
</dbReference>
<keyword evidence="5" id="KW-0808">Transferase</keyword>
<dbReference type="Pfam" id="PF02518">
    <property type="entry name" value="HATPase_c"/>
    <property type="match status" value="1"/>
</dbReference>